<evidence type="ECO:0008006" key="5">
    <source>
        <dbReference type="Google" id="ProtNLM"/>
    </source>
</evidence>
<feature type="compositionally biased region" description="Basic residues" evidence="1">
    <location>
        <begin position="282"/>
        <end position="304"/>
    </location>
</feature>
<proteinExistence type="predicted"/>
<feature type="transmembrane region" description="Helical" evidence="2">
    <location>
        <begin position="121"/>
        <end position="138"/>
    </location>
</feature>
<evidence type="ECO:0000256" key="2">
    <source>
        <dbReference type="SAM" id="Phobius"/>
    </source>
</evidence>
<reference evidence="3 4" key="1">
    <citation type="submission" date="2011-06" db="EMBL/GenBank/DDBJ databases">
        <title>The draft genome of Thiocapsa marina 5811.</title>
        <authorList>
            <consortium name="US DOE Joint Genome Institute (JGI-PGF)"/>
            <person name="Lucas S."/>
            <person name="Han J."/>
            <person name="Cheng J.-F."/>
            <person name="Goodwin L."/>
            <person name="Pitluck S."/>
            <person name="Peters L."/>
            <person name="Land M.L."/>
            <person name="Hauser L."/>
            <person name="Vogl K."/>
            <person name="Liu Z."/>
            <person name="Imhoff J."/>
            <person name="Thiel V."/>
            <person name="Frigaard N.-U."/>
            <person name="Bryant D."/>
            <person name="Woyke T.J."/>
        </authorList>
    </citation>
    <scope>NUCLEOTIDE SEQUENCE [LARGE SCALE GENOMIC DNA]</scope>
    <source>
        <strain evidence="3 4">5811</strain>
    </source>
</reference>
<feature type="transmembrane region" description="Helical" evidence="2">
    <location>
        <begin position="169"/>
        <end position="189"/>
    </location>
</feature>
<dbReference type="STRING" id="768671.ThimaDRAFT_2252"/>
<feature type="region of interest" description="Disordered" evidence="1">
    <location>
        <begin position="282"/>
        <end position="332"/>
    </location>
</feature>
<keyword evidence="4" id="KW-1185">Reference proteome</keyword>
<gene>
    <name evidence="3" type="ORF">ThimaDRAFT_2252</name>
</gene>
<feature type="transmembrane region" description="Helical" evidence="2">
    <location>
        <begin position="145"/>
        <end position="163"/>
    </location>
</feature>
<sequence>MSPHTLPLSRLSLRFRSPEREAAYRRAQLDGSLWLLRWALGLGVLVQLAFLRVDSLVLGEQAATLWAARFGVSIPVGVVAFVLSFHPGFAAIDQPVAAAVVLVNGLTTALANLLFDAGATMYFVPGTVVVAMYGYVLLGLRFAWAAPLVGGIGVLNLLTLWALDTPAVLMAKAVYMLVISTGILTVGAYRMELTSRMEHYTAEKLLARERHARETEAARIDWLENLAHFLRHELCNSVTGVRTSLHLLERHTPPDERNGVYSGSGSAAAACRSGSRCRFRGRWPGRRGTVPRRLHRARPSRSRPRLPQPGRGLQPRPVRLGTYEKRWAERRE</sequence>
<organism evidence="3 4">
    <name type="scientific">Thiocapsa marina 5811</name>
    <dbReference type="NCBI Taxonomy" id="768671"/>
    <lineage>
        <taxon>Bacteria</taxon>
        <taxon>Pseudomonadati</taxon>
        <taxon>Pseudomonadota</taxon>
        <taxon>Gammaproteobacteria</taxon>
        <taxon>Chromatiales</taxon>
        <taxon>Chromatiaceae</taxon>
        <taxon>Thiocapsa</taxon>
    </lineage>
</organism>
<evidence type="ECO:0000313" key="4">
    <source>
        <dbReference type="Proteomes" id="UP000005459"/>
    </source>
</evidence>
<keyword evidence="2" id="KW-1133">Transmembrane helix</keyword>
<dbReference type="Proteomes" id="UP000005459">
    <property type="component" value="Unassembled WGS sequence"/>
</dbReference>
<feature type="transmembrane region" description="Helical" evidence="2">
    <location>
        <begin position="34"/>
        <end position="53"/>
    </location>
</feature>
<name>F9UBF0_9GAMM</name>
<dbReference type="eggNOG" id="COG5002">
    <property type="taxonomic scope" value="Bacteria"/>
</dbReference>
<dbReference type="EMBL" id="AFWV01000007">
    <property type="protein sequence ID" value="EGV18268.1"/>
    <property type="molecule type" value="Genomic_DNA"/>
</dbReference>
<feature type="compositionally biased region" description="Low complexity" evidence="1">
    <location>
        <begin position="308"/>
        <end position="320"/>
    </location>
</feature>
<evidence type="ECO:0000256" key="1">
    <source>
        <dbReference type="SAM" id="MobiDB-lite"/>
    </source>
</evidence>
<dbReference type="RefSeq" id="WP_007193127.1">
    <property type="nucleotide sequence ID" value="NZ_AFWV01000007.1"/>
</dbReference>
<feature type="transmembrane region" description="Helical" evidence="2">
    <location>
        <begin position="96"/>
        <end position="115"/>
    </location>
</feature>
<dbReference type="AlphaFoldDB" id="F9UBF0"/>
<evidence type="ECO:0000313" key="3">
    <source>
        <dbReference type="EMBL" id="EGV18268.1"/>
    </source>
</evidence>
<keyword evidence="2" id="KW-0472">Membrane</keyword>
<feature type="compositionally biased region" description="Basic and acidic residues" evidence="1">
    <location>
        <begin position="322"/>
        <end position="332"/>
    </location>
</feature>
<feature type="transmembrane region" description="Helical" evidence="2">
    <location>
        <begin position="65"/>
        <end position="84"/>
    </location>
</feature>
<accession>F9UBF0</accession>
<keyword evidence="2" id="KW-0812">Transmembrane</keyword>
<protein>
    <recommendedName>
        <fullName evidence="5">Signal transduction histidine kinase dimerisation/phosphoacceptor domain-containing protein</fullName>
    </recommendedName>
</protein>